<keyword evidence="3" id="KW-1185">Reference proteome</keyword>
<dbReference type="GO" id="GO:0016094">
    <property type="term" value="P:polyprenol biosynthetic process"/>
    <property type="evidence" value="ECO:0007669"/>
    <property type="project" value="TreeGrafter"/>
</dbReference>
<dbReference type="Pfam" id="PF01255">
    <property type="entry name" value="Prenyltransf"/>
    <property type="match status" value="1"/>
</dbReference>
<accession>A0A317QPI7</accession>
<dbReference type="AlphaFoldDB" id="A0A317QPI7"/>
<reference evidence="3" key="1">
    <citation type="submission" date="2018-05" db="EMBL/GenBank/DDBJ databases">
        <authorList>
            <person name="Klenk H.-P."/>
            <person name="Huntemann M."/>
            <person name="Clum A."/>
            <person name="Pillay M."/>
            <person name="Palaniappan K."/>
            <person name="Varghese N."/>
            <person name="Mikhailova N."/>
            <person name="Stamatis D."/>
            <person name="Reddy T."/>
            <person name="Daum C."/>
            <person name="Shapiro N."/>
            <person name="Ivanova N."/>
            <person name="Kyrpides N."/>
            <person name="Woyke T."/>
        </authorList>
    </citation>
    <scope>NUCLEOTIDE SEQUENCE [LARGE SCALE GENOMIC DNA]</scope>
    <source>
        <strain evidence="3">DSM 45417</strain>
    </source>
</reference>
<proteinExistence type="predicted"/>
<dbReference type="GO" id="GO:0005886">
    <property type="term" value="C:plasma membrane"/>
    <property type="evidence" value="ECO:0007669"/>
    <property type="project" value="TreeGrafter"/>
</dbReference>
<dbReference type="GO" id="GO:0008834">
    <property type="term" value="F:ditrans,polycis-undecaprenyl-diphosphate synthase [(2E,6E)-farnesyl-diphosphate specific] activity"/>
    <property type="evidence" value="ECO:0007669"/>
    <property type="project" value="TreeGrafter"/>
</dbReference>
<gene>
    <name evidence="2" type="ORF">JD79_04075</name>
</gene>
<sequence length="183" mass="21347">MPWLTLFAFSTENWNRPAAEVAFLMDFNRRVIDEHGGSFHSRGVRVRYMGRPERRIPQVLREAMHDIEELTRENDAMTLTLAFNYGGRDEIREAVRRILDAGLSSSEITESTIAQHMQYPDMPDIDMLVRTAGEHRLSNFALWRLAYAEMVFLPTLWPDVTESTVHEAISEYRRRDRRFGSIA</sequence>
<dbReference type="GO" id="GO:0000287">
    <property type="term" value="F:magnesium ion binding"/>
    <property type="evidence" value="ECO:0007669"/>
    <property type="project" value="TreeGrafter"/>
</dbReference>
<dbReference type="NCBIfam" id="TIGR00055">
    <property type="entry name" value="uppS"/>
    <property type="match status" value="1"/>
</dbReference>
<dbReference type="InterPro" id="IPR036424">
    <property type="entry name" value="UPP_synth-like_sf"/>
</dbReference>
<dbReference type="CDD" id="cd00475">
    <property type="entry name" value="Cis_IPPS"/>
    <property type="match status" value="1"/>
</dbReference>
<keyword evidence="1" id="KW-0808">Transferase</keyword>
<dbReference type="GO" id="GO:0030145">
    <property type="term" value="F:manganese ion binding"/>
    <property type="evidence" value="ECO:0007669"/>
    <property type="project" value="TreeGrafter"/>
</dbReference>
<dbReference type="SUPFAM" id="SSF64005">
    <property type="entry name" value="Undecaprenyl diphosphate synthase"/>
    <property type="match status" value="1"/>
</dbReference>
<dbReference type="EMBL" id="QGTX01000001">
    <property type="protein sequence ID" value="PWW24884.1"/>
    <property type="molecule type" value="Genomic_DNA"/>
</dbReference>
<organism evidence="2 3">
    <name type="scientific">Geodermatophilus normandii</name>
    <dbReference type="NCBI Taxonomy" id="1137989"/>
    <lineage>
        <taxon>Bacteria</taxon>
        <taxon>Bacillati</taxon>
        <taxon>Actinomycetota</taxon>
        <taxon>Actinomycetes</taxon>
        <taxon>Geodermatophilales</taxon>
        <taxon>Geodermatophilaceae</taxon>
        <taxon>Geodermatophilus</taxon>
    </lineage>
</organism>
<protein>
    <submittedName>
        <fullName evidence="2">Undecaprenyl diphosphate synthase</fullName>
    </submittedName>
</protein>
<comment type="caution">
    <text evidence="2">The sequence shown here is derived from an EMBL/GenBank/DDBJ whole genome shotgun (WGS) entry which is preliminary data.</text>
</comment>
<dbReference type="PANTHER" id="PTHR10291:SF0">
    <property type="entry name" value="DEHYDRODOLICHYL DIPHOSPHATE SYNTHASE 2"/>
    <property type="match status" value="1"/>
</dbReference>
<dbReference type="Proteomes" id="UP000246661">
    <property type="component" value="Unassembled WGS sequence"/>
</dbReference>
<dbReference type="GO" id="GO:0033850">
    <property type="term" value="F:Z-farnesyl diphosphate synthase activity"/>
    <property type="evidence" value="ECO:0007669"/>
    <property type="project" value="TreeGrafter"/>
</dbReference>
<name>A0A317QPI7_9ACTN</name>
<dbReference type="GO" id="GO:0005829">
    <property type="term" value="C:cytosol"/>
    <property type="evidence" value="ECO:0007669"/>
    <property type="project" value="TreeGrafter"/>
</dbReference>
<evidence type="ECO:0000313" key="2">
    <source>
        <dbReference type="EMBL" id="PWW24884.1"/>
    </source>
</evidence>
<dbReference type="PANTHER" id="PTHR10291">
    <property type="entry name" value="DEHYDRODOLICHYL DIPHOSPHATE SYNTHASE FAMILY MEMBER"/>
    <property type="match status" value="1"/>
</dbReference>
<dbReference type="InterPro" id="IPR001441">
    <property type="entry name" value="UPP_synth-like"/>
</dbReference>
<dbReference type="Gene3D" id="3.40.1180.10">
    <property type="entry name" value="Decaprenyl diphosphate synthase-like"/>
    <property type="match status" value="1"/>
</dbReference>
<evidence type="ECO:0000313" key="3">
    <source>
        <dbReference type="Proteomes" id="UP000246661"/>
    </source>
</evidence>
<evidence type="ECO:0000256" key="1">
    <source>
        <dbReference type="ARBA" id="ARBA00022679"/>
    </source>
</evidence>